<name>A0ABW4CQ98_9LACO</name>
<dbReference type="Pfam" id="PF13350">
    <property type="entry name" value="Y_phosphatase3"/>
    <property type="match status" value="1"/>
</dbReference>
<dbReference type="PROSITE" id="PS50056">
    <property type="entry name" value="TYR_PHOSPHATASE_2"/>
    <property type="match status" value="1"/>
</dbReference>
<dbReference type="PROSITE" id="PS00383">
    <property type="entry name" value="TYR_PHOSPHATASE_1"/>
    <property type="match status" value="1"/>
</dbReference>
<evidence type="ECO:0000256" key="1">
    <source>
        <dbReference type="ARBA" id="ARBA00009580"/>
    </source>
</evidence>
<keyword evidence="4" id="KW-1185">Reference proteome</keyword>
<reference evidence="4" key="1">
    <citation type="journal article" date="2019" name="Int. J. Syst. Evol. Microbiol.">
        <title>The Global Catalogue of Microorganisms (GCM) 10K type strain sequencing project: providing services to taxonomists for standard genome sequencing and annotation.</title>
        <authorList>
            <consortium name="The Broad Institute Genomics Platform"/>
            <consortium name="The Broad Institute Genome Sequencing Center for Infectious Disease"/>
            <person name="Wu L."/>
            <person name="Ma J."/>
        </authorList>
    </citation>
    <scope>NUCLEOTIDE SEQUENCE [LARGE SCALE GENOMIC DNA]</scope>
    <source>
        <strain evidence="4">CCM 8947</strain>
    </source>
</reference>
<sequence length="262" mass="28998">MTVNLLNIHHGYNFRDLGGYHTQDGKTLRAHKLVRAGKLSDLSDRDLSYLAEYGVRDDVDFRSPDEKKMAPDRVPEGTVYHFDPVFPHDETKVSKSWAEEQQAFSLDALGGHNNMIRTYGDMIVNPTSQKAYRAFFDVLLANENSGQSVLFHCSAGKDRTGMAAVFLLSALGVDEATIRADYLTTNDYVGGALQAVLDKAKAGGANANMLQGLTDLWVAKPEYLDTALATIDSHYGSMAQYLHQALQLTGGELKDLRQFYLI</sequence>
<comment type="caution">
    <text evidence="3">The sequence shown here is derived from an EMBL/GenBank/DDBJ whole genome shotgun (WGS) entry which is preliminary data.</text>
</comment>
<accession>A0ABW4CQ98</accession>
<evidence type="ECO:0000259" key="2">
    <source>
        <dbReference type="PROSITE" id="PS50056"/>
    </source>
</evidence>
<proteinExistence type="inferred from homology"/>
<dbReference type="InterPro" id="IPR026893">
    <property type="entry name" value="Tyr/Ser_Pase_IphP-type"/>
</dbReference>
<dbReference type="Gene3D" id="3.90.190.10">
    <property type="entry name" value="Protein tyrosine phosphatase superfamily"/>
    <property type="match status" value="1"/>
</dbReference>
<gene>
    <name evidence="3" type="ORF">ACFQ47_06300</name>
</gene>
<dbReference type="InterPro" id="IPR000387">
    <property type="entry name" value="Tyr_Pase_dom"/>
</dbReference>
<dbReference type="SUPFAM" id="SSF52799">
    <property type="entry name" value="(Phosphotyrosine protein) phosphatases II"/>
    <property type="match status" value="1"/>
</dbReference>
<comment type="similarity">
    <text evidence="1">Belongs to the protein-tyrosine phosphatase family.</text>
</comment>
<dbReference type="PANTHER" id="PTHR31126">
    <property type="entry name" value="TYROSINE-PROTEIN PHOSPHATASE"/>
    <property type="match status" value="1"/>
</dbReference>
<evidence type="ECO:0000313" key="4">
    <source>
        <dbReference type="Proteomes" id="UP001597192"/>
    </source>
</evidence>
<feature type="domain" description="Tyrosine specific protein phosphatases" evidence="2">
    <location>
        <begin position="133"/>
        <end position="174"/>
    </location>
</feature>
<dbReference type="PANTHER" id="PTHR31126:SF1">
    <property type="entry name" value="TYROSINE SPECIFIC PROTEIN PHOSPHATASES DOMAIN-CONTAINING PROTEIN"/>
    <property type="match status" value="1"/>
</dbReference>
<dbReference type="Proteomes" id="UP001597192">
    <property type="component" value="Unassembled WGS sequence"/>
</dbReference>
<dbReference type="InterPro" id="IPR029021">
    <property type="entry name" value="Prot-tyrosine_phosphatase-like"/>
</dbReference>
<dbReference type="EMBL" id="JBHTOG010000031">
    <property type="protein sequence ID" value="MFD1432294.1"/>
    <property type="molecule type" value="Genomic_DNA"/>
</dbReference>
<organism evidence="3 4">
    <name type="scientific">Lacticaseibacillus yichunensis</name>
    <dbReference type="NCBI Taxonomy" id="2486015"/>
    <lineage>
        <taxon>Bacteria</taxon>
        <taxon>Bacillati</taxon>
        <taxon>Bacillota</taxon>
        <taxon>Bacilli</taxon>
        <taxon>Lactobacillales</taxon>
        <taxon>Lactobacillaceae</taxon>
        <taxon>Lacticaseibacillus</taxon>
    </lineage>
</organism>
<dbReference type="RefSeq" id="WP_125696682.1">
    <property type="nucleotide sequence ID" value="NZ_JBHTOG010000031.1"/>
</dbReference>
<evidence type="ECO:0000313" key="3">
    <source>
        <dbReference type="EMBL" id="MFD1432294.1"/>
    </source>
</evidence>
<dbReference type="InterPro" id="IPR016130">
    <property type="entry name" value="Tyr_Pase_AS"/>
</dbReference>
<protein>
    <submittedName>
        <fullName evidence="3">Tyrosine-protein phosphatase</fullName>
    </submittedName>
</protein>